<dbReference type="STRING" id="717773.Thicy_0583"/>
<evidence type="ECO:0000313" key="9">
    <source>
        <dbReference type="Proteomes" id="UP000009232"/>
    </source>
</evidence>
<dbReference type="KEGG" id="tcy:Thicy_0583"/>
<dbReference type="HOGENOM" id="CLU_077882_1_0_6"/>
<name>F6DBW9_THICA</name>
<keyword evidence="5 6" id="KW-0249">Electron transport</keyword>
<dbReference type="Pfam" id="PF04205">
    <property type="entry name" value="FMN_bind"/>
    <property type="match status" value="1"/>
</dbReference>
<dbReference type="PANTHER" id="PTHR36118">
    <property type="entry name" value="ION-TRANSLOCATING OXIDOREDUCTASE COMPLEX SUBUNIT G"/>
    <property type="match status" value="1"/>
</dbReference>
<keyword evidence="6" id="KW-1003">Cell membrane</keyword>
<keyword evidence="2 6" id="KW-0597">Phosphoprotein</keyword>
<evidence type="ECO:0000259" key="7">
    <source>
        <dbReference type="SMART" id="SM00900"/>
    </source>
</evidence>
<dbReference type="eggNOG" id="COG4659">
    <property type="taxonomic scope" value="Bacteria"/>
</dbReference>
<dbReference type="PIRSF" id="PIRSF006091">
    <property type="entry name" value="E_trnsport_RnfG"/>
    <property type="match status" value="1"/>
</dbReference>
<keyword evidence="6" id="KW-1133">Transmembrane helix</keyword>
<keyword evidence="9" id="KW-1185">Reference proteome</keyword>
<proteinExistence type="inferred from homology"/>
<dbReference type="EMBL" id="CP002776">
    <property type="protein sequence ID" value="AEG31355.1"/>
    <property type="molecule type" value="Genomic_DNA"/>
</dbReference>
<keyword evidence="4 6" id="KW-0288">FMN</keyword>
<feature type="modified residue" description="FMN phosphoryl threonine" evidence="6">
    <location>
        <position position="181"/>
    </location>
</feature>
<sequence>MTSSPLSSTMLRAAGLLGLFVVVSVSILVAVNNFTQPKIVEVERQVMLNTLNQVMPTQYYNNNLIEDITWITAPEALGTHRPMPIYRARVDGEPAGLVIETIAPDGYSGNIHILVGVFADGRIAGVRVLSHRETPGLGDKIELRKDNWILSFDGRELTAANAGSWALRRDRGDFEQFTGATITPRAVVNAVKNTLAYVNQEGARLYE</sequence>
<evidence type="ECO:0000256" key="3">
    <source>
        <dbReference type="ARBA" id="ARBA00022630"/>
    </source>
</evidence>
<dbReference type="NCBIfam" id="TIGR01947">
    <property type="entry name" value="rnfG"/>
    <property type="match status" value="1"/>
</dbReference>
<keyword evidence="6" id="KW-0812">Transmembrane</keyword>
<keyword evidence="6" id="KW-1278">Translocase</keyword>
<dbReference type="Proteomes" id="UP000009232">
    <property type="component" value="Chromosome"/>
</dbReference>
<dbReference type="AlphaFoldDB" id="F6DBW9"/>
<keyword evidence="6" id="KW-0472">Membrane</keyword>
<evidence type="ECO:0000256" key="2">
    <source>
        <dbReference type="ARBA" id="ARBA00022553"/>
    </source>
</evidence>
<dbReference type="RefSeq" id="WP_013835136.1">
    <property type="nucleotide sequence ID" value="NC_015581.1"/>
</dbReference>
<dbReference type="OrthoDB" id="9784165at2"/>
<protein>
    <recommendedName>
        <fullName evidence="6">Ion-translocating oxidoreductase complex subunit G</fullName>
        <ecNumber evidence="6">7.-.-.-</ecNumber>
    </recommendedName>
    <alternativeName>
        <fullName evidence="6">Rnf electron transport complex subunit G</fullName>
    </alternativeName>
</protein>
<evidence type="ECO:0000256" key="1">
    <source>
        <dbReference type="ARBA" id="ARBA00022448"/>
    </source>
</evidence>
<dbReference type="GO" id="GO:0005886">
    <property type="term" value="C:plasma membrane"/>
    <property type="evidence" value="ECO:0007669"/>
    <property type="project" value="UniProtKB-SubCell"/>
</dbReference>
<evidence type="ECO:0000256" key="6">
    <source>
        <dbReference type="HAMAP-Rule" id="MF_00479"/>
    </source>
</evidence>
<dbReference type="NCBIfam" id="NF002519">
    <property type="entry name" value="PRK01908.1"/>
    <property type="match status" value="1"/>
</dbReference>
<gene>
    <name evidence="6" type="primary">rnfG</name>
    <name evidence="8" type="ordered locus">Thicy_0583</name>
</gene>
<keyword evidence="1 6" id="KW-0813">Transport</keyword>
<keyword evidence="6" id="KW-0997">Cell inner membrane</keyword>
<dbReference type="EC" id="7.-.-.-" evidence="6"/>
<evidence type="ECO:0000313" key="8">
    <source>
        <dbReference type="EMBL" id="AEG31355.1"/>
    </source>
</evidence>
<dbReference type="GO" id="GO:0009055">
    <property type="term" value="F:electron transfer activity"/>
    <property type="evidence" value="ECO:0007669"/>
    <property type="project" value="InterPro"/>
</dbReference>
<reference evidence="8 9" key="1">
    <citation type="submission" date="2011-05" db="EMBL/GenBank/DDBJ databases">
        <title>Complete sequence of Thioalkalimicrobium cyclicum ALM1.</title>
        <authorList>
            <consortium name="US DOE Joint Genome Institute"/>
            <person name="Lucas S."/>
            <person name="Han J."/>
            <person name="Lapidus A."/>
            <person name="Cheng J.-F."/>
            <person name="Goodwin L."/>
            <person name="Pitluck S."/>
            <person name="Peters L."/>
            <person name="Mikhailova N."/>
            <person name="Davenport K."/>
            <person name="Han C."/>
            <person name="Tapia R."/>
            <person name="Land M."/>
            <person name="Hauser L."/>
            <person name="Kyrpides N."/>
            <person name="Ivanova N."/>
            <person name="Pagani I."/>
            <person name="Kappler U."/>
            <person name="Woyke T."/>
        </authorList>
    </citation>
    <scope>NUCLEOTIDE SEQUENCE [LARGE SCALE GENOMIC DNA]</scope>
    <source>
        <strain evidence="9">DSM 14477 / JCM 11371 / ALM1</strain>
    </source>
</reference>
<organism evidence="8 9">
    <name type="scientific">Thiomicrospira cyclica (strain DSM 14477 / JCM 11371 / ALM1)</name>
    <name type="common">Thioalkalimicrobium cyclicum</name>
    <dbReference type="NCBI Taxonomy" id="717773"/>
    <lineage>
        <taxon>Bacteria</taxon>
        <taxon>Pseudomonadati</taxon>
        <taxon>Pseudomonadota</taxon>
        <taxon>Gammaproteobacteria</taxon>
        <taxon>Thiotrichales</taxon>
        <taxon>Piscirickettsiaceae</taxon>
        <taxon>Thiomicrospira</taxon>
    </lineage>
</organism>
<comment type="subunit">
    <text evidence="6">The complex is composed of six subunits: RnfA, RnfB, RnfC, RnfD, RnfE and RnfG.</text>
</comment>
<dbReference type="GO" id="GO:0010181">
    <property type="term" value="F:FMN binding"/>
    <property type="evidence" value="ECO:0007669"/>
    <property type="project" value="InterPro"/>
</dbReference>
<accession>F6DBW9</accession>
<comment type="similarity">
    <text evidence="6">Belongs to the RnfG family.</text>
</comment>
<dbReference type="InterPro" id="IPR007329">
    <property type="entry name" value="FMN-bd"/>
</dbReference>
<comment type="cofactor">
    <cofactor evidence="6">
        <name>FMN</name>
        <dbReference type="ChEBI" id="CHEBI:58210"/>
    </cofactor>
</comment>
<dbReference type="HAMAP" id="MF_00479">
    <property type="entry name" value="RsxG_RnfG"/>
    <property type="match status" value="1"/>
</dbReference>
<evidence type="ECO:0000256" key="5">
    <source>
        <dbReference type="ARBA" id="ARBA00022982"/>
    </source>
</evidence>
<dbReference type="PANTHER" id="PTHR36118:SF1">
    <property type="entry name" value="ION-TRANSLOCATING OXIDOREDUCTASE COMPLEX SUBUNIT G"/>
    <property type="match status" value="1"/>
</dbReference>
<keyword evidence="3 6" id="KW-0285">Flavoprotein</keyword>
<dbReference type="GO" id="GO:0022900">
    <property type="term" value="P:electron transport chain"/>
    <property type="evidence" value="ECO:0007669"/>
    <property type="project" value="UniProtKB-UniRule"/>
</dbReference>
<comment type="subcellular location">
    <subcellularLocation>
        <location evidence="6">Cell inner membrane</location>
        <topology evidence="6">Single-pass membrane protein</topology>
    </subcellularLocation>
</comment>
<feature type="domain" description="FMN-binding" evidence="7">
    <location>
        <begin position="106"/>
        <end position="198"/>
    </location>
</feature>
<comment type="function">
    <text evidence="6">Part of a membrane-bound complex that couples electron transfer with translocation of ions across the membrane.</text>
</comment>
<dbReference type="InterPro" id="IPR010209">
    <property type="entry name" value="Ion_transpt_RnfG/RsxG"/>
</dbReference>
<evidence type="ECO:0000256" key="4">
    <source>
        <dbReference type="ARBA" id="ARBA00022643"/>
    </source>
</evidence>
<dbReference type="SMART" id="SM00900">
    <property type="entry name" value="FMN_bind"/>
    <property type="match status" value="1"/>
</dbReference>